<keyword evidence="3" id="KW-0808">Transferase</keyword>
<name>A0A367JWU9_RHIST</name>
<dbReference type="OrthoDB" id="411785at2759"/>
<feature type="domain" description="Methyltransferase" evidence="4">
    <location>
        <begin position="46"/>
        <end position="171"/>
    </location>
</feature>
<sequence length="215" mass="24711">MTKLNAVPFHQKAYWESRFEREKHFEWLLTWDDVKPIVEPFIQEQQDILHLGCGNSELAFQIVDSGYTNTIVNVDYAENVIEHMKTVTQQRENPAYAGISWISGDCLNHLQSCLPQPEYAVLIDKSLVDTIACGDDDHQTRVKTLAKEMLSVAKPGAVWFSISFSGEREFLIDDASNAYWKTERKLPVEVNQPNDKPGAPAIYYYVYMNKKIVVY</sequence>
<dbReference type="GO" id="GO:0032259">
    <property type="term" value="P:methylation"/>
    <property type="evidence" value="ECO:0007669"/>
    <property type="project" value="UniProtKB-KW"/>
</dbReference>
<dbReference type="Proteomes" id="UP000253551">
    <property type="component" value="Unassembled WGS sequence"/>
</dbReference>
<proteinExistence type="inferred from homology"/>
<dbReference type="GO" id="GO:0008168">
    <property type="term" value="F:methyltransferase activity"/>
    <property type="evidence" value="ECO:0007669"/>
    <property type="project" value="UniProtKB-KW"/>
</dbReference>
<keyword evidence="6" id="KW-1185">Reference proteome</keyword>
<dbReference type="STRING" id="4846.A0A367JWU9"/>
<dbReference type="InterPro" id="IPR029063">
    <property type="entry name" value="SAM-dependent_MTases_sf"/>
</dbReference>
<evidence type="ECO:0000256" key="1">
    <source>
        <dbReference type="ARBA" id="ARBA00008361"/>
    </source>
</evidence>
<protein>
    <recommendedName>
        <fullName evidence="4">Methyltransferase domain-containing protein</fullName>
    </recommendedName>
</protein>
<gene>
    <name evidence="5" type="ORF">CU098_003302</name>
</gene>
<keyword evidence="2" id="KW-0489">Methyltransferase</keyword>
<accession>A0A367JWU9</accession>
<dbReference type="InterPro" id="IPR051419">
    <property type="entry name" value="Lys/N-term_MeTrsfase_sf"/>
</dbReference>
<evidence type="ECO:0000313" key="5">
    <source>
        <dbReference type="EMBL" id="RCH94131.1"/>
    </source>
</evidence>
<organism evidence="5 6">
    <name type="scientific">Rhizopus stolonifer</name>
    <name type="common">Rhizopus nigricans</name>
    <dbReference type="NCBI Taxonomy" id="4846"/>
    <lineage>
        <taxon>Eukaryota</taxon>
        <taxon>Fungi</taxon>
        <taxon>Fungi incertae sedis</taxon>
        <taxon>Mucoromycota</taxon>
        <taxon>Mucoromycotina</taxon>
        <taxon>Mucoromycetes</taxon>
        <taxon>Mucorales</taxon>
        <taxon>Mucorineae</taxon>
        <taxon>Rhizopodaceae</taxon>
        <taxon>Rhizopus</taxon>
    </lineage>
</organism>
<dbReference type="PANTHER" id="PTHR12176">
    <property type="entry name" value="SAM-DEPENDENT METHYLTRANSFERASE SUPERFAMILY PROTEIN"/>
    <property type="match status" value="1"/>
</dbReference>
<reference evidence="5 6" key="1">
    <citation type="journal article" date="2018" name="G3 (Bethesda)">
        <title>Phylogenetic and Phylogenomic Definition of Rhizopus Species.</title>
        <authorList>
            <person name="Gryganskyi A.P."/>
            <person name="Golan J."/>
            <person name="Dolatabadi S."/>
            <person name="Mondo S."/>
            <person name="Robb S."/>
            <person name="Idnurm A."/>
            <person name="Muszewska A."/>
            <person name="Steczkiewicz K."/>
            <person name="Masonjones S."/>
            <person name="Liao H.L."/>
            <person name="Gajdeczka M.T."/>
            <person name="Anike F."/>
            <person name="Vuek A."/>
            <person name="Anishchenko I.M."/>
            <person name="Voigt K."/>
            <person name="de Hoog G.S."/>
            <person name="Smith M.E."/>
            <person name="Heitman J."/>
            <person name="Vilgalys R."/>
            <person name="Stajich J.E."/>
        </authorList>
    </citation>
    <scope>NUCLEOTIDE SEQUENCE [LARGE SCALE GENOMIC DNA]</scope>
    <source>
        <strain evidence="5 6">LSU 92-RS-03</strain>
    </source>
</reference>
<dbReference type="InterPro" id="IPR025714">
    <property type="entry name" value="Methyltranfer_dom"/>
</dbReference>
<dbReference type="SUPFAM" id="SSF53335">
    <property type="entry name" value="S-adenosyl-L-methionine-dependent methyltransferases"/>
    <property type="match status" value="1"/>
</dbReference>
<comment type="similarity">
    <text evidence="1">Belongs to the methyltransferase superfamily.</text>
</comment>
<comment type="caution">
    <text evidence="5">The sequence shown here is derived from an EMBL/GenBank/DDBJ whole genome shotgun (WGS) entry which is preliminary data.</text>
</comment>
<dbReference type="Gene3D" id="3.40.50.150">
    <property type="entry name" value="Vaccinia Virus protein VP39"/>
    <property type="match status" value="1"/>
</dbReference>
<dbReference type="PANTHER" id="PTHR12176:SF79">
    <property type="entry name" value="METHYLTRANSFERASE TYPE 11 DOMAIN-CONTAINING PROTEIN"/>
    <property type="match status" value="1"/>
</dbReference>
<evidence type="ECO:0000259" key="4">
    <source>
        <dbReference type="Pfam" id="PF13847"/>
    </source>
</evidence>
<dbReference type="EMBL" id="PJQM01002598">
    <property type="protein sequence ID" value="RCH94131.1"/>
    <property type="molecule type" value="Genomic_DNA"/>
</dbReference>
<evidence type="ECO:0000256" key="3">
    <source>
        <dbReference type="ARBA" id="ARBA00022679"/>
    </source>
</evidence>
<evidence type="ECO:0000313" key="6">
    <source>
        <dbReference type="Proteomes" id="UP000253551"/>
    </source>
</evidence>
<dbReference type="AlphaFoldDB" id="A0A367JWU9"/>
<evidence type="ECO:0000256" key="2">
    <source>
        <dbReference type="ARBA" id="ARBA00022603"/>
    </source>
</evidence>
<dbReference type="Pfam" id="PF13847">
    <property type="entry name" value="Methyltransf_31"/>
    <property type="match status" value="1"/>
</dbReference>